<keyword evidence="1" id="KW-0560">Oxidoreductase</keyword>
<evidence type="ECO:0000256" key="1">
    <source>
        <dbReference type="ARBA" id="ARBA00023002"/>
    </source>
</evidence>
<dbReference type="GO" id="GO:0016491">
    <property type="term" value="F:oxidoreductase activity"/>
    <property type="evidence" value="ECO:0007669"/>
    <property type="project" value="UniProtKB-KW"/>
</dbReference>
<reference evidence="4" key="1">
    <citation type="submission" date="2025-08" db="UniProtKB">
        <authorList>
            <consortium name="RefSeq"/>
        </authorList>
    </citation>
    <scope>IDENTIFICATION</scope>
</reference>
<evidence type="ECO:0000256" key="2">
    <source>
        <dbReference type="RuleBase" id="RU000363"/>
    </source>
</evidence>
<evidence type="ECO:0000313" key="4">
    <source>
        <dbReference type="RefSeq" id="XP_033806680.1"/>
    </source>
</evidence>
<dbReference type="GeneID" id="117363307"/>
<comment type="similarity">
    <text evidence="2">Belongs to the short-chain dehydrogenases/reductases (SDR) family.</text>
</comment>
<dbReference type="InParanoid" id="A0A6P8RMM4"/>
<name>A0A6P8RMM4_GEOSA</name>
<dbReference type="PANTHER" id="PTHR44269">
    <property type="entry name" value="DEHYDROGENASE/REDUCTASE SDR FAMILY MEMBER 7-RELATED"/>
    <property type="match status" value="1"/>
</dbReference>
<dbReference type="PRINTS" id="PR00080">
    <property type="entry name" value="SDRFAMILY"/>
</dbReference>
<gene>
    <name evidence="4" type="primary">DHRS7</name>
</gene>
<dbReference type="InterPro" id="IPR002347">
    <property type="entry name" value="SDR_fam"/>
</dbReference>
<dbReference type="InterPro" id="IPR020904">
    <property type="entry name" value="Sc_DH/Rdtase_CS"/>
</dbReference>
<dbReference type="PANTHER" id="PTHR44269:SF1">
    <property type="entry name" value="DEHYDROGENASE_REDUCTASE SDR FAMILY MEMBER 7"/>
    <property type="match status" value="1"/>
</dbReference>
<dbReference type="PROSITE" id="PS00061">
    <property type="entry name" value="ADH_SHORT"/>
    <property type="match status" value="1"/>
</dbReference>
<dbReference type="SUPFAM" id="SSF51735">
    <property type="entry name" value="NAD(P)-binding Rossmann-fold domains"/>
    <property type="match status" value="1"/>
</dbReference>
<proteinExistence type="inferred from homology"/>
<dbReference type="KEGG" id="gsh:117363307"/>
<dbReference type="PRINTS" id="PR00081">
    <property type="entry name" value="GDHRDH"/>
</dbReference>
<dbReference type="Pfam" id="PF00106">
    <property type="entry name" value="adh_short"/>
    <property type="match status" value="1"/>
</dbReference>
<dbReference type="CDD" id="cd05332">
    <property type="entry name" value="11beta-HSD1_like_SDR_c"/>
    <property type="match status" value="1"/>
</dbReference>
<dbReference type="RefSeq" id="XP_033806680.1">
    <property type="nucleotide sequence ID" value="XM_033950789.1"/>
</dbReference>
<accession>A0A6P8RMM4</accession>
<protein>
    <submittedName>
        <fullName evidence="4">Dehydrogenase/reductase SDR family member 7 isoform X1</fullName>
    </submittedName>
</protein>
<dbReference type="OrthoDB" id="1933717at2759"/>
<dbReference type="InterPro" id="IPR036291">
    <property type="entry name" value="NAD(P)-bd_dom_sf"/>
</dbReference>
<dbReference type="InterPro" id="IPR053011">
    <property type="entry name" value="SDR_family_member_7"/>
</dbReference>
<dbReference type="Proteomes" id="UP000515159">
    <property type="component" value="Chromosome 7"/>
</dbReference>
<dbReference type="Gene3D" id="3.40.50.720">
    <property type="entry name" value="NAD(P)-binding Rossmann-like Domain"/>
    <property type="match status" value="1"/>
</dbReference>
<dbReference type="CTD" id="51635"/>
<organism evidence="3 4">
    <name type="scientific">Geotrypetes seraphini</name>
    <name type="common">Gaboon caecilian</name>
    <name type="synonym">Caecilia seraphini</name>
    <dbReference type="NCBI Taxonomy" id="260995"/>
    <lineage>
        <taxon>Eukaryota</taxon>
        <taxon>Metazoa</taxon>
        <taxon>Chordata</taxon>
        <taxon>Craniata</taxon>
        <taxon>Vertebrata</taxon>
        <taxon>Euteleostomi</taxon>
        <taxon>Amphibia</taxon>
        <taxon>Gymnophiona</taxon>
        <taxon>Geotrypetes</taxon>
    </lineage>
</organism>
<dbReference type="FunCoup" id="A0A6P8RMM4">
    <property type="interactions" value="1000"/>
</dbReference>
<sequence>MDVSCFLLLLGGCVLFYLAVQFIRLVRADGDLTLLWAESFGKKPESQLPGKVVWVTGASSGIGEELAYQLVNMGALLVLSARRKTELQRVKKKCLENNNLQENDVLVLPLDLCDLESHEGATKTVLQHFGRIDILVNNSGRSQRSLFVDTDLDVYKSLMELNFLGTISLTKYVLHHMIEKNQGKIVTVNSVVGFIGACLSSGYSASKHALLGFFDSVRTELTDYPGIAIINICPGPVQSQIVHNAFAENVAKTPEYTDQSHKMSTSRCVRLMLVSLVNDLNETWIAEQPFITFCYIWQYAPTWALWLTNKIAKRRIQNFKSGMDADSYLHKKKTKTTKTS</sequence>
<evidence type="ECO:0000313" key="3">
    <source>
        <dbReference type="Proteomes" id="UP000515159"/>
    </source>
</evidence>
<keyword evidence="3" id="KW-1185">Reference proteome</keyword>
<dbReference type="AlphaFoldDB" id="A0A6P8RMM4"/>